<accession>A0A154PBT5</accession>
<gene>
    <name evidence="1" type="ORF">WN55_11112</name>
</gene>
<protein>
    <submittedName>
        <fullName evidence="1">Uncharacterized protein</fullName>
    </submittedName>
</protein>
<name>A0A154PBT5_DUFNO</name>
<proteinExistence type="predicted"/>
<organism evidence="1 2">
    <name type="scientific">Dufourea novaeangliae</name>
    <name type="common">Sweat bee</name>
    <dbReference type="NCBI Taxonomy" id="178035"/>
    <lineage>
        <taxon>Eukaryota</taxon>
        <taxon>Metazoa</taxon>
        <taxon>Ecdysozoa</taxon>
        <taxon>Arthropoda</taxon>
        <taxon>Hexapoda</taxon>
        <taxon>Insecta</taxon>
        <taxon>Pterygota</taxon>
        <taxon>Neoptera</taxon>
        <taxon>Endopterygota</taxon>
        <taxon>Hymenoptera</taxon>
        <taxon>Apocrita</taxon>
        <taxon>Aculeata</taxon>
        <taxon>Apoidea</taxon>
        <taxon>Anthophila</taxon>
        <taxon>Halictidae</taxon>
        <taxon>Rophitinae</taxon>
        <taxon>Dufourea</taxon>
    </lineage>
</organism>
<reference evidence="1 2" key="1">
    <citation type="submission" date="2015-07" db="EMBL/GenBank/DDBJ databases">
        <title>The genome of Dufourea novaeangliae.</title>
        <authorList>
            <person name="Pan H."/>
            <person name="Kapheim K."/>
        </authorList>
    </citation>
    <scope>NUCLEOTIDE SEQUENCE [LARGE SCALE GENOMIC DNA]</scope>
    <source>
        <strain evidence="1">0120121106</strain>
        <tissue evidence="1">Whole body</tissue>
    </source>
</reference>
<evidence type="ECO:0000313" key="2">
    <source>
        <dbReference type="Proteomes" id="UP000076502"/>
    </source>
</evidence>
<sequence length="50" mass="5565">MEKFGTFWVQCGQIFFCEILASIAQSKIAQSRSSVFGTNFYDAGNAGFFN</sequence>
<dbReference type="Proteomes" id="UP000076502">
    <property type="component" value="Unassembled WGS sequence"/>
</dbReference>
<evidence type="ECO:0000313" key="1">
    <source>
        <dbReference type="EMBL" id="KZC09369.1"/>
    </source>
</evidence>
<dbReference type="EMBL" id="KQ434869">
    <property type="protein sequence ID" value="KZC09369.1"/>
    <property type="molecule type" value="Genomic_DNA"/>
</dbReference>
<keyword evidence="2" id="KW-1185">Reference proteome</keyword>
<dbReference type="AlphaFoldDB" id="A0A154PBT5"/>